<reference evidence="12" key="1">
    <citation type="journal article" date="2014" name="Science">
        <title>Nonhuman genetics. Genomic basis for the convergent evolution of electric organs.</title>
        <authorList>
            <person name="Gallant J.R."/>
            <person name="Traeger L.L."/>
            <person name="Volkening J.D."/>
            <person name="Moffett H."/>
            <person name="Chen P.H."/>
            <person name="Novina C.D."/>
            <person name="Phillips G.N.Jr."/>
            <person name="Anand R."/>
            <person name="Wells G.B."/>
            <person name="Pinch M."/>
            <person name="Guth R."/>
            <person name="Unguez G.A."/>
            <person name="Albert J.S."/>
            <person name="Zakon H.H."/>
            <person name="Samanta M.P."/>
            <person name="Sussman M.R."/>
        </authorList>
    </citation>
    <scope>NUCLEOTIDE SEQUENCE [LARGE SCALE GENOMIC DNA]</scope>
</reference>
<dbReference type="SMART" id="SM00208">
    <property type="entry name" value="TNFR"/>
    <property type="match status" value="4"/>
</dbReference>
<evidence type="ECO:0000256" key="3">
    <source>
        <dbReference type="ARBA" id="ARBA00022703"/>
    </source>
</evidence>
<dbReference type="Pfam" id="PF00020">
    <property type="entry name" value="TNFR_c6"/>
    <property type="match status" value="2"/>
</dbReference>
<keyword evidence="3" id="KW-0053">Apoptosis</keyword>
<organism evidence="11 12">
    <name type="scientific">Electrophorus electricus</name>
    <name type="common">Electric eel</name>
    <name type="synonym">Gymnotus electricus</name>
    <dbReference type="NCBI Taxonomy" id="8005"/>
    <lineage>
        <taxon>Eukaryota</taxon>
        <taxon>Metazoa</taxon>
        <taxon>Chordata</taxon>
        <taxon>Craniata</taxon>
        <taxon>Vertebrata</taxon>
        <taxon>Euteleostomi</taxon>
        <taxon>Actinopterygii</taxon>
        <taxon>Neopterygii</taxon>
        <taxon>Teleostei</taxon>
        <taxon>Ostariophysi</taxon>
        <taxon>Gymnotiformes</taxon>
        <taxon>Gymnotoidei</taxon>
        <taxon>Gymnotidae</taxon>
        <taxon>Electrophorus</taxon>
    </lineage>
</organism>
<dbReference type="PANTHER" id="PTHR23097">
    <property type="entry name" value="TUMOR NECROSIS FACTOR RECEPTOR SUPERFAMILY MEMBER"/>
    <property type="match status" value="1"/>
</dbReference>
<sequence length="193" mass="21420">FVFAVLSLISISPAAAGVNETTYVRVLPSTGQEIVCNRCAPGYHLRAHCTETRQTECRPCSAGFFTEFWNYIPECLPCDSCFDHQVVKQQCTHFHNQVCECKEGYFWNFHFCKKHTVCGAGYGVKSKGTPYANTECELCADKHYAAGAPGNTVCTPHKACQPEERLLLHGSCWHDNVCATCSSIIEQGHSNKT</sequence>
<dbReference type="Gene3D" id="2.10.50.10">
    <property type="entry name" value="Tumor Necrosis Factor Receptor, subunit A, domain 2"/>
    <property type="match status" value="3"/>
</dbReference>
<reference evidence="11" key="4">
    <citation type="submission" date="2025-08" db="UniProtKB">
        <authorList>
            <consortium name="Ensembl"/>
        </authorList>
    </citation>
    <scope>IDENTIFICATION</scope>
</reference>
<feature type="disulfide bond" evidence="8">
    <location>
        <begin position="81"/>
        <end position="99"/>
    </location>
</feature>
<dbReference type="Proteomes" id="UP000314983">
    <property type="component" value="Chromosome 2"/>
</dbReference>
<evidence type="ECO:0000256" key="6">
    <source>
        <dbReference type="ARBA" id="ARBA00023157"/>
    </source>
</evidence>
<reference evidence="11" key="5">
    <citation type="submission" date="2025-09" db="UniProtKB">
        <authorList>
            <consortium name="Ensembl"/>
        </authorList>
    </citation>
    <scope>IDENTIFICATION</scope>
</reference>
<evidence type="ECO:0000256" key="9">
    <source>
        <dbReference type="SAM" id="SignalP"/>
    </source>
</evidence>
<evidence type="ECO:0000313" key="12">
    <source>
        <dbReference type="Proteomes" id="UP000314983"/>
    </source>
</evidence>
<dbReference type="PROSITE" id="PS50050">
    <property type="entry name" value="TNFR_NGFR_2"/>
    <property type="match status" value="1"/>
</dbReference>
<evidence type="ECO:0000256" key="5">
    <source>
        <dbReference type="ARBA" id="ARBA00022737"/>
    </source>
</evidence>
<evidence type="ECO:0000256" key="1">
    <source>
        <dbReference type="ARBA" id="ARBA00004613"/>
    </source>
</evidence>
<keyword evidence="4 9" id="KW-0732">Signal</keyword>
<reference evidence="11" key="3">
    <citation type="submission" date="2020-05" db="EMBL/GenBank/DDBJ databases">
        <title>Electrophorus electricus (electric eel) genome, fEleEle1, primary haplotype.</title>
        <authorList>
            <person name="Myers G."/>
            <person name="Meyer A."/>
            <person name="Fedrigo O."/>
            <person name="Formenti G."/>
            <person name="Rhie A."/>
            <person name="Tracey A."/>
            <person name="Sims Y."/>
            <person name="Jarvis E.D."/>
        </authorList>
    </citation>
    <scope>NUCLEOTIDE SEQUENCE [LARGE SCALE GENOMIC DNA]</scope>
</reference>
<feature type="disulfide bond" evidence="8">
    <location>
        <begin position="60"/>
        <end position="75"/>
    </location>
</feature>
<dbReference type="SUPFAM" id="SSF57586">
    <property type="entry name" value="TNF receptor-like"/>
    <property type="match status" value="2"/>
</dbReference>
<protein>
    <recommendedName>
        <fullName evidence="10">TNFR-Cys domain-containing protein</fullName>
    </recommendedName>
</protein>
<dbReference type="AlphaFoldDB" id="A0A4W4GEB6"/>
<evidence type="ECO:0000259" key="10">
    <source>
        <dbReference type="PROSITE" id="PS50050"/>
    </source>
</evidence>
<evidence type="ECO:0000256" key="4">
    <source>
        <dbReference type="ARBA" id="ARBA00022729"/>
    </source>
</evidence>
<accession>A0A4W4GEB6</accession>
<feature type="chain" id="PRO_5044348005" description="TNFR-Cys domain-containing protein" evidence="9">
    <location>
        <begin position="17"/>
        <end position="193"/>
    </location>
</feature>
<keyword evidence="5" id="KW-0677">Repeat</keyword>
<dbReference type="STRING" id="8005.ENSEEEP00000036314"/>
<dbReference type="GO" id="GO:0005576">
    <property type="term" value="C:extracellular region"/>
    <property type="evidence" value="ECO:0007669"/>
    <property type="project" value="UniProtKB-SubCell"/>
</dbReference>
<dbReference type="GO" id="GO:0006915">
    <property type="term" value="P:apoptotic process"/>
    <property type="evidence" value="ECO:0007669"/>
    <property type="project" value="UniProtKB-KW"/>
</dbReference>
<dbReference type="Ensembl" id="ENSEEET00000036740.2">
    <property type="protein sequence ID" value="ENSEEEP00000036314.2"/>
    <property type="gene ID" value="ENSEEEG00000017270.2"/>
</dbReference>
<evidence type="ECO:0000313" key="11">
    <source>
        <dbReference type="Ensembl" id="ENSEEEP00000036314.2"/>
    </source>
</evidence>
<comment type="subcellular location">
    <subcellularLocation>
        <location evidence="1">Secreted</location>
    </subcellularLocation>
</comment>
<feature type="disulfide bond" evidence="8">
    <location>
        <begin position="78"/>
        <end position="91"/>
    </location>
</feature>
<reference evidence="12" key="2">
    <citation type="journal article" date="2017" name="Sci. Adv.">
        <title>A tail of two voltages: Proteomic comparison of the three electric organs of the electric eel.</title>
        <authorList>
            <person name="Traeger L.L."/>
            <person name="Sabat G."/>
            <person name="Barrett-Wilt G.A."/>
            <person name="Wells G.B."/>
            <person name="Sussman M.R."/>
        </authorList>
    </citation>
    <scope>NUCLEOTIDE SEQUENCE [LARGE SCALE GENOMIC DNA]</scope>
</reference>
<feature type="domain" description="TNFR-Cys" evidence="10">
    <location>
        <begin position="59"/>
        <end position="99"/>
    </location>
</feature>
<evidence type="ECO:0000256" key="8">
    <source>
        <dbReference type="PROSITE-ProRule" id="PRU00206"/>
    </source>
</evidence>
<dbReference type="InterPro" id="IPR001368">
    <property type="entry name" value="TNFR/NGFR_Cys_rich_reg"/>
</dbReference>
<dbReference type="PANTHER" id="PTHR23097:SF181">
    <property type="entry name" value="CASPASE-8-LIKE"/>
    <property type="match status" value="1"/>
</dbReference>
<evidence type="ECO:0000256" key="2">
    <source>
        <dbReference type="ARBA" id="ARBA00022525"/>
    </source>
</evidence>
<dbReference type="OMA" id="GHYANIM"/>
<keyword evidence="2" id="KW-0964">Secreted</keyword>
<proteinExistence type="predicted"/>
<keyword evidence="12" id="KW-1185">Reference proteome</keyword>
<keyword evidence="7" id="KW-0325">Glycoprotein</keyword>
<keyword evidence="6 8" id="KW-1015">Disulfide bond</keyword>
<dbReference type="InterPro" id="IPR052459">
    <property type="entry name" value="TNFRSF_decoy_receptor"/>
</dbReference>
<name>A0A4W4GEB6_ELEEL</name>
<dbReference type="GeneTree" id="ENSGT00940000155167"/>
<evidence type="ECO:0000256" key="7">
    <source>
        <dbReference type="ARBA" id="ARBA00023180"/>
    </source>
</evidence>
<feature type="repeat" description="TNFR-Cys" evidence="8">
    <location>
        <begin position="59"/>
        <end position="99"/>
    </location>
</feature>
<feature type="signal peptide" evidence="9">
    <location>
        <begin position="1"/>
        <end position="16"/>
    </location>
</feature>